<name>A0A2S4LXF4_9HYPH</name>
<sequence length="88" mass="9549">MAAKMPPQFLKPGWADVIRAEARERDQHRQAGHVHHTGRIFAWRACDPLHNGLAHIGNSAKVNSPQPSAAPVTSRSRAENTNGPAIIA</sequence>
<comment type="caution">
    <text evidence="2">The sequence shown here is derived from an EMBL/GenBank/DDBJ whole genome shotgun (WGS) entry which is preliminary data.</text>
</comment>
<evidence type="ECO:0000313" key="3">
    <source>
        <dbReference type="Proteomes" id="UP000236919"/>
    </source>
</evidence>
<accession>A0A2S4LXF4</accession>
<protein>
    <submittedName>
        <fullName evidence="2">Uncharacterized protein</fullName>
    </submittedName>
</protein>
<evidence type="ECO:0000256" key="1">
    <source>
        <dbReference type="SAM" id="MobiDB-lite"/>
    </source>
</evidence>
<proteinExistence type="predicted"/>
<feature type="compositionally biased region" description="Polar residues" evidence="1">
    <location>
        <begin position="60"/>
        <end position="88"/>
    </location>
</feature>
<dbReference type="Proteomes" id="UP000236919">
    <property type="component" value="Unassembled WGS sequence"/>
</dbReference>
<gene>
    <name evidence="2" type="ORF">CYD53_12031</name>
</gene>
<evidence type="ECO:0000313" key="2">
    <source>
        <dbReference type="EMBL" id="POR47141.1"/>
    </source>
</evidence>
<organism evidence="2 3">
    <name type="scientific">Bosea psychrotolerans</name>
    <dbReference type="NCBI Taxonomy" id="1871628"/>
    <lineage>
        <taxon>Bacteria</taxon>
        <taxon>Pseudomonadati</taxon>
        <taxon>Pseudomonadota</taxon>
        <taxon>Alphaproteobacteria</taxon>
        <taxon>Hyphomicrobiales</taxon>
        <taxon>Boseaceae</taxon>
        <taxon>Bosea</taxon>
    </lineage>
</organism>
<feature type="region of interest" description="Disordered" evidence="1">
    <location>
        <begin position="58"/>
        <end position="88"/>
    </location>
</feature>
<keyword evidence="3" id="KW-1185">Reference proteome</keyword>
<reference evidence="2 3" key="1">
    <citation type="submission" date="2018-01" db="EMBL/GenBank/DDBJ databases">
        <title>Genomic Encyclopedia of Type Strains, Phase III (KMG-III): the genomes of soil and plant-associated and newly described type strains.</title>
        <authorList>
            <person name="Whitman W."/>
        </authorList>
    </citation>
    <scope>NUCLEOTIDE SEQUENCE [LARGE SCALE GENOMIC DNA]</scope>
    <source>
        <strain evidence="2 3">1131</strain>
    </source>
</reference>
<dbReference type="AlphaFoldDB" id="A0A2S4LXF4"/>
<dbReference type="EMBL" id="PQFZ01000020">
    <property type="protein sequence ID" value="POR47141.1"/>
    <property type="molecule type" value="Genomic_DNA"/>
</dbReference>